<dbReference type="PANTHER" id="PTHR31336">
    <property type="entry name" value="LIN37 HOMOLOG"/>
    <property type="match status" value="1"/>
</dbReference>
<name>A0A8B6DUX6_MYTGA</name>
<dbReference type="EMBL" id="UYJE01004049">
    <property type="protein sequence ID" value="VDI24571.1"/>
    <property type="molecule type" value="Genomic_DNA"/>
</dbReference>
<dbReference type="GO" id="GO:0000122">
    <property type="term" value="P:negative regulation of transcription by RNA polymerase II"/>
    <property type="evidence" value="ECO:0007669"/>
    <property type="project" value="TreeGrafter"/>
</dbReference>
<evidence type="ECO:0000313" key="3">
    <source>
        <dbReference type="Proteomes" id="UP000596742"/>
    </source>
</evidence>
<dbReference type="PANTHER" id="PTHR31336:SF3">
    <property type="entry name" value="PROTEIN LIN-37 HOMOLOG"/>
    <property type="match status" value="1"/>
</dbReference>
<accession>A0A8B6DUX6</accession>
<feature type="region of interest" description="Disordered" evidence="1">
    <location>
        <begin position="28"/>
        <end position="75"/>
    </location>
</feature>
<feature type="compositionally biased region" description="Basic residues" evidence="1">
    <location>
        <begin position="59"/>
        <end position="69"/>
    </location>
</feature>
<dbReference type="GO" id="GO:0031523">
    <property type="term" value="C:Myb complex"/>
    <property type="evidence" value="ECO:0007669"/>
    <property type="project" value="TreeGrafter"/>
</dbReference>
<gene>
    <name evidence="2" type="ORF">MGAL_10B086729</name>
</gene>
<dbReference type="InterPro" id="IPR028226">
    <property type="entry name" value="LIN37"/>
</dbReference>
<comment type="caution">
    <text evidence="2">The sequence shown here is derived from an EMBL/GenBank/DDBJ whole genome shotgun (WGS) entry which is preliminary data.</text>
</comment>
<dbReference type="Proteomes" id="UP000596742">
    <property type="component" value="Unassembled WGS sequence"/>
</dbReference>
<protein>
    <recommendedName>
        <fullName evidence="4">Lin-37-like protein</fullName>
    </recommendedName>
</protein>
<feature type="region of interest" description="Disordered" evidence="1">
    <location>
        <begin position="120"/>
        <end position="190"/>
    </location>
</feature>
<dbReference type="OrthoDB" id="6287771at2759"/>
<evidence type="ECO:0000256" key="1">
    <source>
        <dbReference type="SAM" id="MobiDB-lite"/>
    </source>
</evidence>
<evidence type="ECO:0008006" key="4">
    <source>
        <dbReference type="Google" id="ProtNLM"/>
    </source>
</evidence>
<reference evidence="2" key="1">
    <citation type="submission" date="2018-11" db="EMBL/GenBank/DDBJ databases">
        <authorList>
            <person name="Alioto T."/>
            <person name="Alioto T."/>
        </authorList>
    </citation>
    <scope>NUCLEOTIDE SEQUENCE</scope>
</reference>
<dbReference type="AlphaFoldDB" id="A0A8B6DUX6"/>
<dbReference type="GO" id="GO:0017053">
    <property type="term" value="C:transcription repressor complex"/>
    <property type="evidence" value="ECO:0007669"/>
    <property type="project" value="InterPro"/>
</dbReference>
<evidence type="ECO:0000313" key="2">
    <source>
        <dbReference type="EMBL" id="VDI24571.1"/>
    </source>
</evidence>
<proteinExistence type="predicted"/>
<dbReference type="Pfam" id="PF15306">
    <property type="entry name" value="LIN37"/>
    <property type="match status" value="1"/>
</dbReference>
<organism evidence="2 3">
    <name type="scientific">Mytilus galloprovincialis</name>
    <name type="common">Mediterranean mussel</name>
    <dbReference type="NCBI Taxonomy" id="29158"/>
    <lineage>
        <taxon>Eukaryota</taxon>
        <taxon>Metazoa</taxon>
        <taxon>Spiralia</taxon>
        <taxon>Lophotrochozoa</taxon>
        <taxon>Mollusca</taxon>
        <taxon>Bivalvia</taxon>
        <taxon>Autobranchia</taxon>
        <taxon>Pteriomorphia</taxon>
        <taxon>Mytilida</taxon>
        <taxon>Mytiloidea</taxon>
        <taxon>Mytilidae</taxon>
        <taxon>Mytilinae</taxon>
        <taxon>Mytilus</taxon>
    </lineage>
</organism>
<feature type="compositionally biased region" description="Basic and acidic residues" evidence="1">
    <location>
        <begin position="153"/>
        <end position="165"/>
    </location>
</feature>
<feature type="compositionally biased region" description="Basic and acidic residues" evidence="1">
    <location>
        <begin position="120"/>
        <end position="137"/>
    </location>
</feature>
<sequence length="235" mass="26881">MTSVKGVAEVSSARSRLDATLQLMVDKKDEGHVSSEDEISQSELATSVSSPVVSPSKRAANRSARKRKRKEDFDFSDGQVHHQYIMKLFDRSVDLAQFDEDSPLYPICRSWLKNRPYDRDANDKDKLSSPEHEAHSDEEIDGIPNVYLMPKPIKAEPDDTRDYRIPEPLPNTDAPLDINADPDTAPPPEQLLLGHMSRWKDVRIRWREAGFQNESRFADSMNLIREIFENQMKEG</sequence>
<feature type="compositionally biased region" description="Low complexity" evidence="1">
    <location>
        <begin position="47"/>
        <end position="58"/>
    </location>
</feature>
<keyword evidence="3" id="KW-1185">Reference proteome</keyword>